<dbReference type="Gene3D" id="3.40.395.10">
    <property type="entry name" value="Adenoviral Proteinase, Chain A"/>
    <property type="match status" value="1"/>
</dbReference>
<feature type="region of interest" description="Disordered" evidence="4">
    <location>
        <begin position="253"/>
        <end position="446"/>
    </location>
</feature>
<evidence type="ECO:0000256" key="1">
    <source>
        <dbReference type="ARBA" id="ARBA00005234"/>
    </source>
</evidence>
<evidence type="ECO:0000256" key="4">
    <source>
        <dbReference type="SAM" id="MobiDB-lite"/>
    </source>
</evidence>
<dbReference type="EMBL" id="LTAN01000011">
    <property type="protein sequence ID" value="OBR02186.1"/>
    <property type="molecule type" value="Genomic_DNA"/>
</dbReference>
<comment type="caution">
    <text evidence="6">The sequence shown here is derived from an EMBL/GenBank/DDBJ whole genome shotgun (WGS) entry which is preliminary data.</text>
</comment>
<dbReference type="VEuPathDB" id="FungiDB:CH63R_14487"/>
<dbReference type="SUPFAM" id="SSF54001">
    <property type="entry name" value="Cysteine proteinases"/>
    <property type="match status" value="1"/>
</dbReference>
<dbReference type="GO" id="GO:0019783">
    <property type="term" value="F:ubiquitin-like protein peptidase activity"/>
    <property type="evidence" value="ECO:0007669"/>
    <property type="project" value="UniProtKB-ARBA"/>
</dbReference>
<feature type="compositionally biased region" description="Acidic residues" evidence="4">
    <location>
        <begin position="253"/>
        <end position="266"/>
    </location>
</feature>
<keyword evidence="2 6" id="KW-0645">Protease</keyword>
<dbReference type="GeneID" id="28873568"/>
<protein>
    <submittedName>
        <fullName evidence="6">Ulp1 protease family protein</fullName>
    </submittedName>
</protein>
<dbReference type="KEGG" id="chig:CH63R_14487"/>
<dbReference type="Proteomes" id="UP000092177">
    <property type="component" value="Chromosome 11"/>
</dbReference>
<dbReference type="AlphaFoldDB" id="A0A1B7XR02"/>
<gene>
    <name evidence="6" type="ORF">CH63R_14487</name>
</gene>
<evidence type="ECO:0000256" key="3">
    <source>
        <dbReference type="ARBA" id="ARBA00022801"/>
    </source>
</evidence>
<dbReference type="InterPro" id="IPR003653">
    <property type="entry name" value="Peptidase_C48_C"/>
</dbReference>
<name>A0A1B7XR02_COLHI</name>
<feature type="compositionally biased region" description="Polar residues" evidence="4">
    <location>
        <begin position="299"/>
        <end position="313"/>
    </location>
</feature>
<evidence type="ECO:0000313" key="7">
    <source>
        <dbReference type="Proteomes" id="UP000092177"/>
    </source>
</evidence>
<proteinExistence type="inferred from homology"/>
<keyword evidence="7" id="KW-1185">Reference proteome</keyword>
<dbReference type="Pfam" id="PF02902">
    <property type="entry name" value="Peptidase_C48"/>
    <property type="match status" value="1"/>
</dbReference>
<accession>A0A1B7XR02</accession>
<keyword evidence="3" id="KW-0378">Hydrolase</keyword>
<evidence type="ECO:0000313" key="6">
    <source>
        <dbReference type="EMBL" id="OBR02186.1"/>
    </source>
</evidence>
<dbReference type="InterPro" id="IPR038765">
    <property type="entry name" value="Papain-like_cys_pep_sf"/>
</dbReference>
<reference evidence="7" key="1">
    <citation type="journal article" date="2017" name="BMC Genomics">
        <title>Gapless genome assembly of Colletotrichum higginsianum reveals chromosome structure and association of transposable elements with secondary metabolite gene clusters.</title>
        <authorList>
            <person name="Dallery J.-F."/>
            <person name="Lapalu N."/>
            <person name="Zampounis A."/>
            <person name="Pigne S."/>
            <person name="Luyten I."/>
            <person name="Amselem J."/>
            <person name="Wittenberg A.H.J."/>
            <person name="Zhou S."/>
            <person name="de Queiroz M.V."/>
            <person name="Robin G.P."/>
            <person name="Auger A."/>
            <person name="Hainaut M."/>
            <person name="Henrissat B."/>
            <person name="Kim K.-T."/>
            <person name="Lee Y.-H."/>
            <person name="Lespinet O."/>
            <person name="Schwartz D.C."/>
            <person name="Thon M.R."/>
            <person name="O'Connell R.J."/>
        </authorList>
    </citation>
    <scope>NUCLEOTIDE SEQUENCE [LARGE SCALE GENOMIC DNA]</scope>
    <source>
        <strain evidence="7">IMI 349063</strain>
    </source>
</reference>
<evidence type="ECO:0000259" key="5">
    <source>
        <dbReference type="Pfam" id="PF02902"/>
    </source>
</evidence>
<dbReference type="OrthoDB" id="5055018at2759"/>
<dbReference type="GO" id="GO:0008234">
    <property type="term" value="F:cysteine-type peptidase activity"/>
    <property type="evidence" value="ECO:0007669"/>
    <property type="project" value="InterPro"/>
</dbReference>
<sequence>MRAVGATLESFNRLGNSSRDRAARILILWNLLRVDFENAVAEAANNGNNNKTTDNEAIDDVCILQNSFTTFALKYTERAMLTVALDLELADELTRLNENNPSETLHRLSANLKRWSLSQSVFVFLFGIEVAQSRVAQEALKALHKHSPYCDITKLFSAFEAVSDVKTVRGKANTKHRKPVDRFKEAIGTRESRRTLLRFVFPPPRLVKPRMLTRFQCVQRLVCSTAWPNKTTDANKKSAKATNSCKVANETLADDNVDGDNDDDNSDYQLVDDLPSHSGVDDSSDEGDTSSPMHFPGPTHNTDLAVSPSSTRESPGLLTISKGSTSLEREPNTPNPVRNAPSSTPSMATHDRSAAGDLQRLGPIDKQNVNDRKRRCSTHLDTRPGHKRPCLLTCHPLDSNDRLTSTKPLTLDEAPTPEHPRSQQLPQQVSLDDSSFEQTSDIQSPKDASLVKPVNELPPVPTDCRVLLFSSSDWSCNSLRLDQSLITPQRATNVDGMETQTRTASFIDSAAWTSGDCLMKCLAMITSSSELQPGRPGWLLVDSSVTEDGSKANKQLFRLIARSSTNLILPLFLNKNHWALGIMRRDRPVSIEVDFYDSLSMKAHDEAAREQLDGFCCKYLSGSTRLSGYVASIPCAQQSNGNDCGVYVIAFAAYVVTQCTVISIDPRLWRFIVRIMTDLGDSPPPPNRRQAVKEHLRQSFHAEFVDHDLLALPRVPVQPPVFTPTTANILEFEEYIALVLAYQSRFHAETIRAAKSRLPVWTSAHQQLIRTRAVLEKMANMATMGLEAARSYARQKEEDCKWSQTLEGVDQETLRKVALAEEALERAQSRSSKLQVYVETWEFLVDITEEARRTLEERLKIAQS</sequence>
<dbReference type="RefSeq" id="XP_018150704.1">
    <property type="nucleotide sequence ID" value="XM_018309461.1"/>
</dbReference>
<feature type="compositionally biased region" description="Polar residues" evidence="4">
    <location>
        <begin position="422"/>
        <end position="443"/>
    </location>
</feature>
<evidence type="ECO:0000256" key="2">
    <source>
        <dbReference type="ARBA" id="ARBA00022670"/>
    </source>
</evidence>
<organism evidence="6 7">
    <name type="scientific">Colletotrichum higginsianum (strain IMI 349063)</name>
    <name type="common">Crucifer anthracnose fungus</name>
    <dbReference type="NCBI Taxonomy" id="759273"/>
    <lineage>
        <taxon>Eukaryota</taxon>
        <taxon>Fungi</taxon>
        <taxon>Dikarya</taxon>
        <taxon>Ascomycota</taxon>
        <taxon>Pezizomycotina</taxon>
        <taxon>Sordariomycetes</taxon>
        <taxon>Hypocreomycetidae</taxon>
        <taxon>Glomerellales</taxon>
        <taxon>Glomerellaceae</taxon>
        <taxon>Colletotrichum</taxon>
        <taxon>Colletotrichum destructivum species complex</taxon>
    </lineage>
</organism>
<comment type="similarity">
    <text evidence="1">Belongs to the peptidase C48 family.</text>
</comment>
<dbReference type="GO" id="GO:0006508">
    <property type="term" value="P:proteolysis"/>
    <property type="evidence" value="ECO:0007669"/>
    <property type="project" value="UniProtKB-KW"/>
</dbReference>
<feature type="domain" description="Ubiquitin-like protease family profile" evidence="5">
    <location>
        <begin position="567"/>
        <end position="657"/>
    </location>
</feature>